<proteinExistence type="predicted"/>
<organism evidence="1">
    <name type="scientific">Anopheles darlingi</name>
    <name type="common">Mosquito</name>
    <dbReference type="NCBI Taxonomy" id="43151"/>
    <lineage>
        <taxon>Eukaryota</taxon>
        <taxon>Metazoa</taxon>
        <taxon>Ecdysozoa</taxon>
        <taxon>Arthropoda</taxon>
        <taxon>Hexapoda</taxon>
        <taxon>Insecta</taxon>
        <taxon>Pterygota</taxon>
        <taxon>Neoptera</taxon>
        <taxon>Endopterygota</taxon>
        <taxon>Diptera</taxon>
        <taxon>Nematocera</taxon>
        <taxon>Culicoidea</taxon>
        <taxon>Culicidae</taxon>
        <taxon>Anophelinae</taxon>
        <taxon>Anopheles</taxon>
    </lineage>
</organism>
<sequence>MGSPWKPYLAVTVVLGHRTPCRGYADDRVEECRHRLLSALSVNPMMQRVAVNYGGDGDDGNRSGSHCTNRSVLIALTNRSTRLGRRAHILGRCMMWMEALLAVFVSSIR</sequence>
<dbReference type="AlphaFoldDB" id="A0A2M4DKE6"/>
<dbReference type="EMBL" id="GGFL01013852">
    <property type="protein sequence ID" value="MBW78030.1"/>
    <property type="molecule type" value="Transcribed_RNA"/>
</dbReference>
<reference evidence="1" key="1">
    <citation type="submission" date="2018-01" db="EMBL/GenBank/DDBJ databases">
        <title>An insight into the sialome of Amazonian anophelines.</title>
        <authorList>
            <person name="Ribeiro J.M."/>
            <person name="Scarpassa V."/>
            <person name="Calvo E."/>
        </authorList>
    </citation>
    <scope>NUCLEOTIDE SEQUENCE</scope>
</reference>
<accession>A0A2M4DKE6</accession>
<name>A0A2M4DKE6_ANODA</name>
<protein>
    <submittedName>
        <fullName evidence="1">Putative secreted protein</fullName>
    </submittedName>
</protein>
<evidence type="ECO:0000313" key="1">
    <source>
        <dbReference type="EMBL" id="MBW78030.1"/>
    </source>
</evidence>